<evidence type="ECO:0000313" key="2">
    <source>
        <dbReference type="EMBL" id="SUB98066.1"/>
    </source>
</evidence>
<name>A0A379EGY6_9PORP</name>
<organism evidence="2 3">
    <name type="scientific">Porphyromonas macacae</name>
    <dbReference type="NCBI Taxonomy" id="28115"/>
    <lineage>
        <taxon>Bacteria</taxon>
        <taxon>Pseudomonadati</taxon>
        <taxon>Bacteroidota</taxon>
        <taxon>Bacteroidia</taxon>
        <taxon>Bacteroidales</taxon>
        <taxon>Porphyromonadaceae</taxon>
        <taxon>Porphyromonas</taxon>
    </lineage>
</organism>
<keyword evidence="1" id="KW-1133">Transmembrane helix</keyword>
<evidence type="ECO:0000256" key="1">
    <source>
        <dbReference type="SAM" id="Phobius"/>
    </source>
</evidence>
<keyword evidence="1" id="KW-0472">Membrane</keyword>
<feature type="transmembrane region" description="Helical" evidence="1">
    <location>
        <begin position="20"/>
        <end position="42"/>
    </location>
</feature>
<dbReference type="Proteomes" id="UP000254156">
    <property type="component" value="Unassembled WGS sequence"/>
</dbReference>
<evidence type="ECO:0000313" key="3">
    <source>
        <dbReference type="Proteomes" id="UP000254156"/>
    </source>
</evidence>
<proteinExistence type="predicted"/>
<dbReference type="RefSeq" id="WP_218017659.1">
    <property type="nucleotide sequence ID" value="NZ_UGTF01000004.1"/>
</dbReference>
<protein>
    <submittedName>
        <fullName evidence="2">Uncharacterized protein</fullName>
    </submittedName>
</protein>
<sequence length="47" mass="5090">MNLDTKTSMDTLLQWGNIQITIHGLINAGIIVVVVILLLFAIKKGIG</sequence>
<keyword evidence="1" id="KW-0812">Transmembrane</keyword>
<dbReference type="AlphaFoldDB" id="A0A379EGY6"/>
<gene>
    <name evidence="2" type="ORF">NCTC11632_02139</name>
</gene>
<reference evidence="2 3" key="1">
    <citation type="submission" date="2018-06" db="EMBL/GenBank/DDBJ databases">
        <authorList>
            <consortium name="Pathogen Informatics"/>
            <person name="Doyle S."/>
        </authorList>
    </citation>
    <scope>NUCLEOTIDE SEQUENCE [LARGE SCALE GENOMIC DNA]</scope>
    <source>
        <strain evidence="2 3">NCTC11632</strain>
    </source>
</reference>
<dbReference type="EMBL" id="UGTF01000004">
    <property type="protein sequence ID" value="SUB98066.1"/>
    <property type="molecule type" value="Genomic_DNA"/>
</dbReference>
<accession>A0A379EGY6</accession>